<dbReference type="GO" id="GO:0005741">
    <property type="term" value="C:mitochondrial outer membrane"/>
    <property type="evidence" value="ECO:0007669"/>
    <property type="project" value="TreeGrafter"/>
</dbReference>
<dbReference type="PANTHER" id="PTHR28234">
    <property type="entry name" value="NUCLEAR CONTROL OF ATPASE PROTEIN 2"/>
    <property type="match status" value="1"/>
</dbReference>
<dbReference type="Proteomes" id="UP000693970">
    <property type="component" value="Unassembled WGS sequence"/>
</dbReference>
<feature type="compositionally biased region" description="Polar residues" evidence="6">
    <location>
        <begin position="148"/>
        <end position="161"/>
    </location>
</feature>
<protein>
    <submittedName>
        <fullName evidence="7">ATP synthase regulation protein NCA2</fullName>
    </submittedName>
</protein>
<keyword evidence="8" id="KW-1185">Reference proteome</keyword>
<keyword evidence="5" id="KW-0472">Membrane</keyword>
<feature type="region of interest" description="Disordered" evidence="6">
    <location>
        <begin position="282"/>
        <end position="311"/>
    </location>
</feature>
<feature type="region of interest" description="Disordered" evidence="6">
    <location>
        <begin position="13"/>
        <end position="87"/>
    </location>
</feature>
<evidence type="ECO:0000256" key="6">
    <source>
        <dbReference type="SAM" id="MobiDB-lite"/>
    </source>
</evidence>
<proteinExistence type="predicted"/>
<dbReference type="EMBL" id="JAGRRH010000007">
    <property type="protein sequence ID" value="KAG7367549.1"/>
    <property type="molecule type" value="Genomic_DNA"/>
</dbReference>
<dbReference type="PANTHER" id="PTHR28234:SF1">
    <property type="entry name" value="NUCLEAR CONTROL OF ATPASE PROTEIN 2"/>
    <property type="match status" value="1"/>
</dbReference>
<keyword evidence="4" id="KW-0496">Mitochondrion</keyword>
<feature type="compositionally biased region" description="Low complexity" evidence="6">
    <location>
        <begin position="25"/>
        <end position="69"/>
    </location>
</feature>
<accession>A0A9K3LS62</accession>
<reference evidence="7" key="1">
    <citation type="journal article" date="2021" name="Sci. Rep.">
        <title>Diploid genomic architecture of Nitzschia inconspicua, an elite biomass production diatom.</title>
        <authorList>
            <person name="Oliver A."/>
            <person name="Podell S."/>
            <person name="Pinowska A."/>
            <person name="Traller J.C."/>
            <person name="Smith S.R."/>
            <person name="McClure R."/>
            <person name="Beliaev A."/>
            <person name="Bohutskyi P."/>
            <person name="Hill E.A."/>
            <person name="Rabines A."/>
            <person name="Zheng H."/>
            <person name="Allen L.Z."/>
            <person name="Kuo A."/>
            <person name="Grigoriev I.V."/>
            <person name="Allen A.E."/>
            <person name="Hazlebeck D."/>
            <person name="Allen E.E."/>
        </authorList>
    </citation>
    <scope>NUCLEOTIDE SEQUENCE</scope>
    <source>
        <strain evidence="7">Hildebrandi</strain>
    </source>
</reference>
<evidence type="ECO:0000256" key="3">
    <source>
        <dbReference type="ARBA" id="ARBA00022989"/>
    </source>
</evidence>
<feature type="region of interest" description="Disordered" evidence="6">
    <location>
        <begin position="133"/>
        <end position="161"/>
    </location>
</feature>
<sequence>MVATKLSEVAGKGWGWYSASDHQGSSPSSPSRPTNSQTTSAGAATAAASASSSSPAKGSSFASRSSTTGPPSLPSEIGQRRRSRSDSIVDTVVATNTSSLSSSSSSSSTTPFYRTAQSTITDAFVSLFSFTPEKGTEKDQESSKNEDSPSTTSTNGSRRMSLNVTDWNTSVLMSPTLLKLVHNPYISVRGPGRQDAVAKPQQSMEAVRNLLCVVPLDERKNYNDYDDHDGYASDSESILDLSHHSTRTKDDGSTSQISSVWSSIFQRTTAWYQTYLKAGPLTNNNATRDSKTSSQGSGGTNPSSPDETASQLAEGTLRAYRDLALDEAVELHASLRYYSDRWERPFWSWFQAGPTVWFSPGGYNHQDVGKKVSQIQAVLARRLSTIGELQQHLLKSGWQRGVAQWGFLGEGGEWAAISGTDGRMEDDPFFDTRSVPKTSRHYGKKLDMSTTNSQLSEPYTLKRRTSDQLLHHPTPVKHELPIPAPISKTASLPQRSQHHNQLYYTNLFVKKNDGGHILVDGTALADWSIDAMLLVRKQLFRAANGQMTLPFSDNWVNHSSFLEEENAQHSISPIVDENGPQLFGSPIEISESGESTLTNDRAASVPKWASSLPARNDSDGKGTKISDLPLLVEEVSALLDVMEEVMDIQRARRLEKLKPPSWWRQNWFLTSVCAPVACYVLYSISMKEDGMDLVKFVSQKVADFFQEHVVRPCYAIYHELTKGTEYFSDRAARDTAISTLKKMIRSWLDETYPDMLEKDKDELSEAMDISLIEITKERSMKTIYELNSVLRMSFIEAQFIKKEMMNALVALDEMQASTNFNMNLAAITPFVILVWSAKKVSSFVFYTTFKWGKSRAETYASFLHILTEIERLLIMRLNPPNTSPSCTCILDSDDLGMLMLHLHELRTIMWNERRRFSLDVLRSVSEDLAELSGERGAVSVQQQLYIVERMSRTYAFLKNAGSKD</sequence>
<feature type="compositionally biased region" description="Basic and acidic residues" evidence="6">
    <location>
        <begin position="134"/>
        <end position="147"/>
    </location>
</feature>
<organism evidence="7 8">
    <name type="scientific">Nitzschia inconspicua</name>
    <dbReference type="NCBI Taxonomy" id="303405"/>
    <lineage>
        <taxon>Eukaryota</taxon>
        <taxon>Sar</taxon>
        <taxon>Stramenopiles</taxon>
        <taxon>Ochrophyta</taxon>
        <taxon>Bacillariophyta</taxon>
        <taxon>Bacillariophyceae</taxon>
        <taxon>Bacillariophycidae</taxon>
        <taxon>Bacillariales</taxon>
        <taxon>Bacillariaceae</taxon>
        <taxon>Nitzschia</taxon>
    </lineage>
</organism>
<dbReference type="InterPro" id="IPR013946">
    <property type="entry name" value="NCA2-like"/>
</dbReference>
<evidence type="ECO:0000313" key="8">
    <source>
        <dbReference type="Proteomes" id="UP000693970"/>
    </source>
</evidence>
<evidence type="ECO:0000313" key="7">
    <source>
        <dbReference type="EMBL" id="KAG7367549.1"/>
    </source>
</evidence>
<dbReference type="OrthoDB" id="413313at2759"/>
<keyword evidence="3" id="KW-1133">Transmembrane helix</keyword>
<comment type="caution">
    <text evidence="7">The sequence shown here is derived from an EMBL/GenBank/DDBJ whole genome shotgun (WGS) entry which is preliminary data.</text>
</comment>
<evidence type="ECO:0000256" key="2">
    <source>
        <dbReference type="ARBA" id="ARBA00022692"/>
    </source>
</evidence>
<keyword evidence="2" id="KW-0812">Transmembrane</keyword>
<evidence type="ECO:0000256" key="1">
    <source>
        <dbReference type="ARBA" id="ARBA00004225"/>
    </source>
</evidence>
<gene>
    <name evidence="7" type="ORF">IV203_030220</name>
</gene>
<comment type="subcellular location">
    <subcellularLocation>
        <location evidence="1">Mitochondrion membrane</location>
        <topology evidence="1">Multi-pass membrane protein</topology>
    </subcellularLocation>
</comment>
<evidence type="ECO:0000256" key="4">
    <source>
        <dbReference type="ARBA" id="ARBA00023128"/>
    </source>
</evidence>
<name>A0A9K3LS62_9STRA</name>
<reference evidence="7" key="2">
    <citation type="submission" date="2021-04" db="EMBL/GenBank/DDBJ databases">
        <authorList>
            <person name="Podell S."/>
        </authorList>
    </citation>
    <scope>NUCLEOTIDE SEQUENCE</scope>
    <source>
        <strain evidence="7">Hildebrandi</strain>
    </source>
</reference>
<dbReference type="Pfam" id="PF08637">
    <property type="entry name" value="NCA2"/>
    <property type="match status" value="1"/>
</dbReference>
<dbReference type="AlphaFoldDB" id="A0A9K3LS62"/>
<evidence type="ECO:0000256" key="5">
    <source>
        <dbReference type="ARBA" id="ARBA00023136"/>
    </source>
</evidence>